<gene>
    <name evidence="4" type="ORF">J0P97_09610</name>
</gene>
<organism evidence="4 5">
    <name type="scientific">Microbacterium flavum</name>
    <dbReference type="NCBI Taxonomy" id="415216"/>
    <lineage>
        <taxon>Bacteria</taxon>
        <taxon>Bacillati</taxon>
        <taxon>Actinomycetota</taxon>
        <taxon>Actinomycetes</taxon>
        <taxon>Micrococcales</taxon>
        <taxon>Microbacteriaceae</taxon>
        <taxon>Microbacterium</taxon>
    </lineage>
</organism>
<name>A0ABS5XUY4_9MICO</name>
<dbReference type="Proteomes" id="UP000740605">
    <property type="component" value="Unassembled WGS sequence"/>
</dbReference>
<reference evidence="4 5" key="1">
    <citation type="submission" date="2021-03" db="EMBL/GenBank/DDBJ databases">
        <title>Microbacterium pauli sp. nov., isolated from microfiltered milk.</title>
        <authorList>
            <person name="Bellassi P."/>
            <person name="Fontana A."/>
            <person name="Callegari M.L."/>
            <person name="Lorenzo M."/>
            <person name="Cappa F."/>
        </authorList>
    </citation>
    <scope>NUCLEOTIDE SEQUENCE [LARGE SCALE GENOMIC DNA]</scope>
    <source>
        <strain evidence="4 5">DSM 18909</strain>
    </source>
</reference>
<evidence type="ECO:0000313" key="4">
    <source>
        <dbReference type="EMBL" id="MBT8798329.1"/>
    </source>
</evidence>
<keyword evidence="3" id="KW-1133">Transmembrane helix</keyword>
<evidence type="ECO:0000256" key="3">
    <source>
        <dbReference type="SAM" id="Phobius"/>
    </source>
</evidence>
<feature type="compositionally biased region" description="Low complexity" evidence="2">
    <location>
        <begin position="48"/>
        <end position="80"/>
    </location>
</feature>
<protein>
    <recommendedName>
        <fullName evidence="6">DUF4352 domain-containing protein</fullName>
    </recommendedName>
</protein>
<keyword evidence="5" id="KW-1185">Reference proteome</keyword>
<dbReference type="InterPro" id="IPR029050">
    <property type="entry name" value="Immunoprotect_excell_Ig-like"/>
</dbReference>
<evidence type="ECO:0008006" key="6">
    <source>
        <dbReference type="Google" id="ProtNLM"/>
    </source>
</evidence>
<keyword evidence="3" id="KW-0812">Transmembrane</keyword>
<sequence>MADNGAPADQETRVSSGTGRRRWLIGVVIVVVVVLAVWAIAAMTARGASNGAGTSAPAGPSSSASGSAPSSSSPTPGETSDAPDANASEDPGAFPELPPVAPDEPGQAPGLEVTLQQFESVTGEVVVPGDVQAAAVRVTVQITNAADTPLDLNLVVMSAYMGEERDPAETYQQPGGVPFSGSLDPGATATGVYLFRIPDDRRSDVTFVVDYRGGEPAITWRGAIPEN</sequence>
<evidence type="ECO:0000313" key="5">
    <source>
        <dbReference type="Proteomes" id="UP000740605"/>
    </source>
</evidence>
<dbReference type="EMBL" id="JAFLHG010000008">
    <property type="protein sequence ID" value="MBT8798329.1"/>
    <property type="molecule type" value="Genomic_DNA"/>
</dbReference>
<keyword evidence="1" id="KW-0732">Signal</keyword>
<accession>A0ABS5XUY4</accession>
<feature type="region of interest" description="Disordered" evidence="2">
    <location>
        <begin position="48"/>
        <end position="109"/>
    </location>
</feature>
<evidence type="ECO:0000256" key="2">
    <source>
        <dbReference type="SAM" id="MobiDB-lite"/>
    </source>
</evidence>
<keyword evidence="3" id="KW-0472">Membrane</keyword>
<dbReference type="Gene3D" id="2.60.40.1240">
    <property type="match status" value="1"/>
</dbReference>
<feature type="transmembrane region" description="Helical" evidence="3">
    <location>
        <begin position="23"/>
        <end position="41"/>
    </location>
</feature>
<proteinExistence type="predicted"/>
<evidence type="ECO:0000256" key="1">
    <source>
        <dbReference type="ARBA" id="ARBA00022729"/>
    </source>
</evidence>
<comment type="caution">
    <text evidence="4">The sequence shown here is derived from an EMBL/GenBank/DDBJ whole genome shotgun (WGS) entry which is preliminary data.</text>
</comment>
<dbReference type="RefSeq" id="WP_215487573.1">
    <property type="nucleotide sequence ID" value="NZ_BAAAPJ010000007.1"/>
</dbReference>